<evidence type="ECO:0000256" key="1">
    <source>
        <dbReference type="ARBA" id="ARBA00023026"/>
    </source>
</evidence>
<dbReference type="KEGG" id="maw:19253007"/>
<dbReference type="eggNOG" id="ENOG502S094">
    <property type="taxonomic scope" value="Eukaryota"/>
</dbReference>
<dbReference type="AlphaFoldDB" id="E9EFP8"/>
<dbReference type="HOGENOM" id="CLU_060983_1_0_1"/>
<dbReference type="InterPro" id="IPR001223">
    <property type="entry name" value="Glyco_hydro18_cat"/>
</dbReference>
<evidence type="ECO:0000259" key="3">
    <source>
        <dbReference type="PROSITE" id="PS51910"/>
    </source>
</evidence>
<keyword evidence="1" id="KW-0843">Virulence</keyword>
<keyword evidence="2" id="KW-0732">Signal</keyword>
<protein>
    <submittedName>
        <fullName evidence="4">Endo-N-acetyl-beta-D-glucosaminidase</fullName>
    </submittedName>
</protein>
<dbReference type="OMA" id="YTLWNET"/>
<dbReference type="Gene3D" id="3.20.20.80">
    <property type="entry name" value="Glycosidases"/>
    <property type="match status" value="1"/>
</dbReference>
<dbReference type="InterPro" id="IPR017853">
    <property type="entry name" value="GH"/>
</dbReference>
<dbReference type="EMBL" id="GL698584">
    <property type="protein sequence ID" value="EFY85236.1"/>
    <property type="molecule type" value="Genomic_DNA"/>
</dbReference>
<sequence length="357" mass="38542">MLLKSCLIAALAAVSLASPIHQVVRAVDELPRLVVYFQTTHDSSGRPISMLPLINEKGIALTHLIVCSLHVNENGQIHLNDYPPSNPMFYTLWNETAVMKNAGVKIMGMVGGAAPGSFGSGTLDGDKATFNKYYGQLRDVIRKFKLQGLDIDVEQPMSQAGIERLVDKLQSDFGPNFIITLAPVASALSGGGNLSGFDYKLLDSRKGSNINFYNGQFYSGFGTMSRTTDYNGIVSSGFSASRVVAGQLTSPEGGYGYIPYEQLNATVISLRSTYGQIGGVMGWEYFNSAPGGTDEPWKWAQIMTQILRPNSVPKLTISTEIAQKLATAFNDSVKSNIAWSTKTDGAPGVDYHGMVNV</sequence>
<evidence type="ECO:0000256" key="2">
    <source>
        <dbReference type="SAM" id="SignalP"/>
    </source>
</evidence>
<feature type="domain" description="GH18" evidence="3">
    <location>
        <begin position="31"/>
        <end position="310"/>
    </location>
</feature>
<feature type="chain" id="PRO_5003235705" evidence="2">
    <location>
        <begin position="18"/>
        <end position="357"/>
    </location>
</feature>
<dbReference type="Pfam" id="PF00704">
    <property type="entry name" value="Glyco_hydro_18"/>
    <property type="match status" value="1"/>
</dbReference>
<dbReference type="SUPFAM" id="SSF51445">
    <property type="entry name" value="(Trans)glycosidases"/>
    <property type="match status" value="1"/>
</dbReference>
<keyword evidence="5" id="KW-1185">Reference proteome</keyword>
<evidence type="ECO:0000313" key="4">
    <source>
        <dbReference type="EMBL" id="EFY85236.1"/>
    </source>
</evidence>
<gene>
    <name evidence="4" type="ORF">MAC_08696</name>
</gene>
<evidence type="ECO:0000313" key="5">
    <source>
        <dbReference type="Proteomes" id="UP000002499"/>
    </source>
</evidence>
<organism evidence="5">
    <name type="scientific">Metarhizium acridum (strain CQMa 102)</name>
    <dbReference type="NCBI Taxonomy" id="655827"/>
    <lineage>
        <taxon>Eukaryota</taxon>
        <taxon>Fungi</taxon>
        <taxon>Dikarya</taxon>
        <taxon>Ascomycota</taxon>
        <taxon>Pezizomycotina</taxon>
        <taxon>Sordariomycetes</taxon>
        <taxon>Hypocreomycetidae</taxon>
        <taxon>Hypocreales</taxon>
        <taxon>Clavicipitaceae</taxon>
        <taxon>Metarhizium</taxon>
    </lineage>
</organism>
<dbReference type="CDD" id="cd06546">
    <property type="entry name" value="GH18_CTS3_chitinase"/>
    <property type="match status" value="1"/>
</dbReference>
<accession>E9EFP8</accession>
<feature type="signal peptide" evidence="2">
    <location>
        <begin position="1"/>
        <end position="17"/>
    </location>
</feature>
<dbReference type="InParanoid" id="E9EFP8"/>
<dbReference type="GO" id="GO:0005975">
    <property type="term" value="P:carbohydrate metabolic process"/>
    <property type="evidence" value="ECO:0007669"/>
    <property type="project" value="InterPro"/>
</dbReference>
<dbReference type="PROSITE" id="PS51910">
    <property type="entry name" value="GH18_2"/>
    <property type="match status" value="1"/>
</dbReference>
<dbReference type="OrthoDB" id="3012298at2759"/>
<reference evidence="4 5" key="1">
    <citation type="journal article" date="2011" name="PLoS Genet.">
        <title>Genome sequencing and comparative transcriptomics of the model entomopathogenic fungi Metarhizium anisopliae and M. acridum.</title>
        <authorList>
            <person name="Gao Q."/>
            <person name="Jin K."/>
            <person name="Ying S.H."/>
            <person name="Zhang Y."/>
            <person name="Xiao G."/>
            <person name="Shang Y."/>
            <person name="Duan Z."/>
            <person name="Hu X."/>
            <person name="Xie X.Q."/>
            <person name="Zhou G."/>
            <person name="Peng G."/>
            <person name="Luo Z."/>
            <person name="Huang W."/>
            <person name="Wang B."/>
            <person name="Fang W."/>
            <person name="Wang S."/>
            <person name="Zhong Y."/>
            <person name="Ma L.J."/>
            <person name="St Leger R.J."/>
            <person name="Zhao G.P."/>
            <person name="Pei Y."/>
            <person name="Feng M.G."/>
            <person name="Xia Y."/>
            <person name="Wang C."/>
        </authorList>
    </citation>
    <scope>NUCLEOTIDE SEQUENCE [LARGE SCALE GENOMIC DNA]</scope>
    <source>
        <strain evidence="4 5">CQMa 102</strain>
    </source>
</reference>
<dbReference type="GeneID" id="19253007"/>
<proteinExistence type="predicted"/>
<dbReference type="Proteomes" id="UP000002499">
    <property type="component" value="Unassembled WGS sequence"/>
</dbReference>
<name>E9EFP8_METAQ</name>